<dbReference type="PANTHER" id="PTHR24198">
    <property type="entry name" value="ANKYRIN REPEAT AND PROTEIN KINASE DOMAIN-CONTAINING PROTEIN"/>
    <property type="match status" value="1"/>
</dbReference>
<evidence type="ECO:0000313" key="4">
    <source>
        <dbReference type="EMBL" id="CAG9322674.1"/>
    </source>
</evidence>
<keyword evidence="1" id="KW-0677">Repeat</keyword>
<keyword evidence="5" id="KW-1185">Reference proteome</keyword>
<organism evidence="4 5">
    <name type="scientific">Blepharisma stoltei</name>
    <dbReference type="NCBI Taxonomy" id="1481888"/>
    <lineage>
        <taxon>Eukaryota</taxon>
        <taxon>Sar</taxon>
        <taxon>Alveolata</taxon>
        <taxon>Ciliophora</taxon>
        <taxon>Postciliodesmatophora</taxon>
        <taxon>Heterotrichea</taxon>
        <taxon>Heterotrichida</taxon>
        <taxon>Blepharismidae</taxon>
        <taxon>Blepharisma</taxon>
    </lineage>
</organism>
<dbReference type="AlphaFoldDB" id="A0AAU9J612"/>
<feature type="region of interest" description="Disordered" evidence="3">
    <location>
        <begin position="351"/>
        <end position="371"/>
    </location>
</feature>
<evidence type="ECO:0000256" key="2">
    <source>
        <dbReference type="ARBA" id="ARBA00023043"/>
    </source>
</evidence>
<protein>
    <submittedName>
        <fullName evidence="4">Uncharacterized protein</fullName>
    </submittedName>
</protein>
<dbReference type="PANTHER" id="PTHR24198:SF165">
    <property type="entry name" value="ANKYRIN REPEAT-CONTAINING PROTEIN-RELATED"/>
    <property type="match status" value="1"/>
</dbReference>
<dbReference type="SUPFAM" id="SSF48403">
    <property type="entry name" value="Ankyrin repeat"/>
    <property type="match status" value="1"/>
</dbReference>
<dbReference type="Gene3D" id="1.25.40.20">
    <property type="entry name" value="Ankyrin repeat-containing domain"/>
    <property type="match status" value="1"/>
</dbReference>
<evidence type="ECO:0000313" key="5">
    <source>
        <dbReference type="Proteomes" id="UP001162131"/>
    </source>
</evidence>
<comment type="caution">
    <text evidence="4">The sequence shown here is derived from an EMBL/GenBank/DDBJ whole genome shotgun (WGS) entry which is preliminary data.</text>
</comment>
<dbReference type="EMBL" id="CAJZBQ010000032">
    <property type="protein sequence ID" value="CAG9322674.1"/>
    <property type="molecule type" value="Genomic_DNA"/>
</dbReference>
<gene>
    <name evidence="4" type="ORF">BSTOLATCC_MIC31792</name>
</gene>
<dbReference type="SMART" id="SM00248">
    <property type="entry name" value="ANK"/>
    <property type="match status" value="5"/>
</dbReference>
<dbReference type="InterPro" id="IPR036770">
    <property type="entry name" value="Ankyrin_rpt-contain_sf"/>
</dbReference>
<evidence type="ECO:0000256" key="1">
    <source>
        <dbReference type="ARBA" id="ARBA00022737"/>
    </source>
</evidence>
<keyword evidence="2" id="KW-0040">ANK repeat</keyword>
<dbReference type="InterPro" id="IPR002110">
    <property type="entry name" value="Ankyrin_rpt"/>
</dbReference>
<sequence length="371" mass="42759">MGCCNSELRRQKYLHITQKVRESIERNNARGLKEFIHMTDTNSKSSESSMIDEPIITIKGISLNALAYALYLGKADVFKHLCSKMGASIQEMCSLLERQKINALEFICQKGHTEILECFLPYYLSMNKETVIVQEESITINFNTNQAMETPQLITYTAIHMACEQGHINLISYVYNYFKTSPYCPYQLDIDFQDDFTGENCALISCRNGNYAMMKFLNESCHANFRVLNKRNENAIQVAAAGSKKKPTAAFLECFSYLTENIGIDITYMHEETLLLLEDRNLIKYVEKQLQNRGINVTKTQIEKRNKIVKPHIPKTLEELKLDREFEDNFDLRKCLENEDRARQSMMSSINPLDSNIETPFMSTNEFSPQG</sequence>
<accession>A0AAU9J612</accession>
<reference evidence="4" key="1">
    <citation type="submission" date="2021-09" db="EMBL/GenBank/DDBJ databases">
        <authorList>
            <consortium name="AG Swart"/>
            <person name="Singh M."/>
            <person name="Singh A."/>
            <person name="Seah K."/>
            <person name="Emmerich C."/>
        </authorList>
    </citation>
    <scope>NUCLEOTIDE SEQUENCE</scope>
    <source>
        <strain evidence="4">ATCC30299</strain>
    </source>
</reference>
<dbReference type="Proteomes" id="UP001162131">
    <property type="component" value="Unassembled WGS sequence"/>
</dbReference>
<evidence type="ECO:0000256" key="3">
    <source>
        <dbReference type="SAM" id="MobiDB-lite"/>
    </source>
</evidence>
<proteinExistence type="predicted"/>
<name>A0AAU9J612_9CILI</name>